<dbReference type="InterPro" id="IPR004027">
    <property type="entry name" value="SEC_C_motif"/>
</dbReference>
<dbReference type="PANTHER" id="PTHR33747:SF1">
    <property type="entry name" value="ADENYLATE CYCLASE-ASSOCIATED CAP C-TERMINAL DOMAIN-CONTAINING PROTEIN"/>
    <property type="match status" value="1"/>
</dbReference>
<dbReference type="AlphaFoldDB" id="W5YR44"/>
<feature type="domain" description="YchJ-like middle NTF2-like" evidence="1">
    <location>
        <begin position="1"/>
        <end position="87"/>
    </location>
</feature>
<dbReference type="EMBL" id="CP007151">
    <property type="protein sequence ID" value="AHI28933.1"/>
    <property type="molecule type" value="Genomic_DNA"/>
</dbReference>
<dbReference type="Pfam" id="PF02810">
    <property type="entry name" value="SEC-C"/>
    <property type="match status" value="1"/>
</dbReference>
<dbReference type="Gene3D" id="3.10.450.50">
    <property type="match status" value="1"/>
</dbReference>
<evidence type="ECO:0000259" key="1">
    <source>
        <dbReference type="Pfam" id="PF17775"/>
    </source>
</evidence>
<name>W5YR44_9GAMM</name>
<sequence length="115" mass="12961">MRSRYSAFVVGQADYLLATWHPSTRPGELSLEQSPEWVSLSILDSSEAGDTGQVHFRAVHRVGDGWGYLEERSEFVREQGRWFYVTGDTSEGQLKPGRNDRCPCGSGRKYKACCL</sequence>
<dbReference type="SUPFAM" id="SSF103642">
    <property type="entry name" value="Sec-C motif"/>
    <property type="match status" value="1"/>
</dbReference>
<dbReference type="Pfam" id="PF17775">
    <property type="entry name" value="YchJ_M-like"/>
    <property type="match status" value="1"/>
</dbReference>
<dbReference type="HOGENOM" id="CLU_099590_0_0_6"/>
<dbReference type="SUPFAM" id="SSF54427">
    <property type="entry name" value="NTF2-like"/>
    <property type="match status" value="1"/>
</dbReference>
<dbReference type="InterPro" id="IPR032710">
    <property type="entry name" value="NTF2-like_dom_sf"/>
</dbReference>
<organism evidence="2 3">
    <name type="scientific">Marinobacter similis</name>
    <dbReference type="NCBI Taxonomy" id="1420916"/>
    <lineage>
        <taxon>Bacteria</taxon>
        <taxon>Pseudomonadati</taxon>
        <taxon>Pseudomonadota</taxon>
        <taxon>Gammaproteobacteria</taxon>
        <taxon>Pseudomonadales</taxon>
        <taxon>Marinobacteraceae</taxon>
        <taxon>Marinobacter</taxon>
    </lineage>
</organism>
<dbReference type="STRING" id="1420916.AU14_10835"/>
<gene>
    <name evidence="2" type="ORF">AU14_10835</name>
</gene>
<proteinExistence type="predicted"/>
<evidence type="ECO:0000313" key="3">
    <source>
        <dbReference type="Proteomes" id="UP000061489"/>
    </source>
</evidence>
<keyword evidence="3" id="KW-1185">Reference proteome</keyword>
<accession>W5YR44</accession>
<dbReference type="InterPro" id="IPR048469">
    <property type="entry name" value="YchJ-like_M"/>
</dbReference>
<dbReference type="Proteomes" id="UP000061489">
    <property type="component" value="Chromosome"/>
</dbReference>
<dbReference type="PANTHER" id="PTHR33747">
    <property type="entry name" value="UPF0225 PROTEIN SCO1677"/>
    <property type="match status" value="1"/>
</dbReference>
<evidence type="ECO:0000313" key="2">
    <source>
        <dbReference type="EMBL" id="AHI28933.1"/>
    </source>
</evidence>
<reference evidence="2 3" key="1">
    <citation type="journal article" date="2014" name="Genome Announc.">
        <title>Draft Genome Sequences of Marinobacter similis A3d10T and Marinobacter salarius R9SW1T.</title>
        <authorList>
            <person name="Ivanova E.P."/>
            <person name="Ng H.J."/>
            <person name="Webb H.K."/>
            <person name="Feng G."/>
            <person name="Oshima K."/>
            <person name="Hattori M."/>
            <person name="Ohkuma M."/>
            <person name="Sergeev A.F."/>
            <person name="Mikhailov V.V."/>
            <person name="Crawford R.J."/>
            <person name="Sawabe T."/>
        </authorList>
    </citation>
    <scope>NUCLEOTIDE SEQUENCE [LARGE SCALE GENOMIC DNA]</scope>
    <source>
        <strain evidence="2 3">A3d10</strain>
    </source>
</reference>
<protein>
    <submittedName>
        <fullName evidence="2">Preprotein translocase SecA</fullName>
    </submittedName>
</protein>
<dbReference type="KEGG" id="msx:AU14_10835"/>